<organism evidence="1 2">
    <name type="scientific">Mortierella alpina</name>
    <name type="common">Oleaginous fungus</name>
    <name type="synonym">Mortierella renispora</name>
    <dbReference type="NCBI Taxonomy" id="64518"/>
    <lineage>
        <taxon>Eukaryota</taxon>
        <taxon>Fungi</taxon>
        <taxon>Fungi incertae sedis</taxon>
        <taxon>Mucoromycota</taxon>
        <taxon>Mortierellomycotina</taxon>
        <taxon>Mortierellomycetes</taxon>
        <taxon>Mortierellales</taxon>
        <taxon>Mortierellaceae</taxon>
        <taxon>Mortierella</taxon>
    </lineage>
</organism>
<dbReference type="EMBL" id="JAAAHY010000977">
    <property type="protein sequence ID" value="KAF9954340.1"/>
    <property type="molecule type" value="Genomic_DNA"/>
</dbReference>
<keyword evidence="2" id="KW-1185">Reference proteome</keyword>
<dbReference type="OrthoDB" id="2439141at2759"/>
<dbReference type="AlphaFoldDB" id="A0A9P6LYH8"/>
<comment type="caution">
    <text evidence="1">The sequence shown here is derived from an EMBL/GenBank/DDBJ whole genome shotgun (WGS) entry which is preliminary data.</text>
</comment>
<name>A0A9P6LYH8_MORAP</name>
<sequence length="294" mass="32275">MAVAGFAKDLFEPVELRLEGGEKMYGLLLPGGAQRVGVGSVAYVRHLKHRMDDEIKDLELKIALKAHAFSSLVDVENYEPLGEDDPLCFMPFSEHKKLLVRTLVGLLIQSGDAVLCLKVEVYGRSKSEDPHSLDLALPDGISSFKVANRLHESTSKVMVGTVRWNALVTMTVVVTNGKVVASLAWSGIKVASFVFHQLFTCDKIVKSDVTENLQNVKEEKSRADKDSGIMGDLNKLVEAMQDEETSSVSEPVRKQPIQLAGRLQGDVTEINKTTITEGVVKVIEGMIQGKQNKK</sequence>
<proteinExistence type="predicted"/>
<evidence type="ECO:0000313" key="1">
    <source>
        <dbReference type="EMBL" id="KAF9954340.1"/>
    </source>
</evidence>
<gene>
    <name evidence="1" type="ORF">BGZ70_010597</name>
</gene>
<protein>
    <submittedName>
        <fullName evidence="1">Uncharacterized protein</fullName>
    </submittedName>
</protein>
<reference evidence="1" key="1">
    <citation type="journal article" date="2020" name="Fungal Divers.">
        <title>Resolving the Mortierellaceae phylogeny through synthesis of multi-gene phylogenetics and phylogenomics.</title>
        <authorList>
            <person name="Vandepol N."/>
            <person name="Liber J."/>
            <person name="Desiro A."/>
            <person name="Na H."/>
            <person name="Kennedy M."/>
            <person name="Barry K."/>
            <person name="Grigoriev I.V."/>
            <person name="Miller A.N."/>
            <person name="O'Donnell K."/>
            <person name="Stajich J.E."/>
            <person name="Bonito G."/>
        </authorList>
    </citation>
    <scope>NUCLEOTIDE SEQUENCE</scope>
    <source>
        <strain evidence="1">CK1249</strain>
    </source>
</reference>
<accession>A0A9P6LYH8</accession>
<evidence type="ECO:0000313" key="2">
    <source>
        <dbReference type="Proteomes" id="UP000738359"/>
    </source>
</evidence>
<dbReference type="Proteomes" id="UP000738359">
    <property type="component" value="Unassembled WGS sequence"/>
</dbReference>